<dbReference type="Proteomes" id="UP000076552">
    <property type="component" value="Unassembled WGS sequence"/>
</dbReference>
<keyword evidence="2" id="KW-0732">Signal</keyword>
<feature type="domain" description="DUF6546" evidence="3">
    <location>
        <begin position="1636"/>
        <end position="1854"/>
    </location>
</feature>
<evidence type="ECO:0000256" key="1">
    <source>
        <dbReference type="SAM" id="MobiDB-lite"/>
    </source>
</evidence>
<feature type="region of interest" description="Disordered" evidence="1">
    <location>
        <begin position="256"/>
        <end position="275"/>
    </location>
</feature>
<organism evidence="4 5">
    <name type="scientific">Colletotrichum tofieldiae</name>
    <dbReference type="NCBI Taxonomy" id="708197"/>
    <lineage>
        <taxon>Eukaryota</taxon>
        <taxon>Fungi</taxon>
        <taxon>Dikarya</taxon>
        <taxon>Ascomycota</taxon>
        <taxon>Pezizomycotina</taxon>
        <taxon>Sordariomycetes</taxon>
        <taxon>Hypocreomycetidae</taxon>
        <taxon>Glomerellales</taxon>
        <taxon>Glomerellaceae</taxon>
        <taxon>Colletotrichum</taxon>
        <taxon>Colletotrichum spaethianum species complex</taxon>
    </lineage>
</organism>
<keyword evidence="5" id="KW-1185">Reference proteome</keyword>
<evidence type="ECO:0000313" key="5">
    <source>
        <dbReference type="Proteomes" id="UP000076552"/>
    </source>
</evidence>
<dbReference type="STRING" id="708197.A0A166W495"/>
<feature type="signal peptide" evidence="2">
    <location>
        <begin position="1"/>
        <end position="18"/>
    </location>
</feature>
<feature type="compositionally biased region" description="Low complexity" evidence="1">
    <location>
        <begin position="256"/>
        <end position="266"/>
    </location>
</feature>
<feature type="chain" id="PRO_5007881582" description="DUF6546 domain-containing protein" evidence="2">
    <location>
        <begin position="19"/>
        <end position="1863"/>
    </location>
</feature>
<gene>
    <name evidence="4" type="ORF">CT0861_04393</name>
</gene>
<evidence type="ECO:0000256" key="2">
    <source>
        <dbReference type="SAM" id="SignalP"/>
    </source>
</evidence>
<comment type="caution">
    <text evidence="4">The sequence shown here is derived from an EMBL/GenBank/DDBJ whole genome shotgun (WGS) entry which is preliminary data.</text>
</comment>
<feature type="region of interest" description="Disordered" evidence="1">
    <location>
        <begin position="326"/>
        <end position="357"/>
    </location>
</feature>
<dbReference type="EMBL" id="LFIV01000024">
    <property type="protein sequence ID" value="KZL75299.1"/>
    <property type="molecule type" value="Genomic_DNA"/>
</dbReference>
<feature type="region of interest" description="Disordered" evidence="1">
    <location>
        <begin position="888"/>
        <end position="912"/>
    </location>
</feature>
<name>A0A166W495_9PEZI</name>
<dbReference type="InterPro" id="IPR046676">
    <property type="entry name" value="DUF6546"/>
</dbReference>
<accession>A0A166W495</accession>
<proteinExistence type="predicted"/>
<evidence type="ECO:0000259" key="3">
    <source>
        <dbReference type="Pfam" id="PF20183"/>
    </source>
</evidence>
<evidence type="ECO:0000313" key="4">
    <source>
        <dbReference type="EMBL" id="KZL75299.1"/>
    </source>
</evidence>
<reference evidence="4 5" key="1">
    <citation type="submission" date="2015-06" db="EMBL/GenBank/DDBJ databases">
        <title>Survival trade-offs in plant roots during colonization by closely related pathogenic and mutualistic fungi.</title>
        <authorList>
            <person name="Hacquard S."/>
            <person name="Kracher B."/>
            <person name="Hiruma K."/>
            <person name="Weinman A."/>
            <person name="Muench P."/>
            <person name="Garrido Oter R."/>
            <person name="Ver Loren van Themaat E."/>
            <person name="Dallerey J.-F."/>
            <person name="Damm U."/>
            <person name="Henrissat B."/>
            <person name="Lespinet O."/>
            <person name="Thon M."/>
            <person name="Kemen E."/>
            <person name="McHardy A.C."/>
            <person name="Schulze-Lefert P."/>
            <person name="O'Connell R.J."/>
        </authorList>
    </citation>
    <scope>NUCLEOTIDE SEQUENCE [LARGE SCALE GENOMIC DNA]</scope>
    <source>
        <strain evidence="4 5">0861</strain>
    </source>
</reference>
<dbReference type="Pfam" id="PF20183">
    <property type="entry name" value="DUF6546"/>
    <property type="match status" value="1"/>
</dbReference>
<protein>
    <recommendedName>
        <fullName evidence="3">DUF6546 domain-containing protein</fullName>
    </recommendedName>
</protein>
<sequence>MYLSSIVILVGGAGMAAAEGCHGDNLLRAMERHNGTAYCSSFLKILGNEKSLRFPAGVPATYAPGPVSSACSCLLGLSPTSRVPCHLLSATTSSNPDSSEDRGVNTATTMASSSIAVSGTLCLTTMPHTTLDGGYTYSFPESSLSTPTGLTCGFTPATKTVQFTETIVSTIVIYSSAIFGSSSGTGTGTSSFSFPSDGDSGGRPVPPPRTDTITVGLSGTASVWDSASTLIGNSTVSPTSWGVGVGSKASVTAITSSNSSFTGTNSEVSSDSMVAKPSRSTTMVLDGTTTTITHAPFPSSSRTIITSAISSLTNTVADGPSTWTLSSISSSPMDSANETTATSSPQAPPAATKITSSAGGVGSTWIITIGTASGIESFRNSTSTSRSVTLSETYSAVLSVVTSLFGGAQSTWTVVGGSIVTGSISSMTSSSSEVPSQTVTDGFTIITSVVEGAESTWTAIGGSTVTLQSSGMMSVPTSSPTPSETASITLSIITSVIGGRGSTWTVVGGSTILSSLDGSARTLTSSMVPSETASGVLSVITSITDDAGSTWTVIGGSTVVLTSLENATILTPTAPSETESSAVGINTSVVGSVGSAWTVIGGSTLVSSFNPSTAATASSSFETVSGAFSIITSTIGGVASTWTLIEGSSLSTSSAETFSPSASTPPFTTVTVGVVSSWTAIGGSAVSVISNGSMPTLTQSAVDSLTTSVFDGVGSTWTVNRGSTIIGSSDTSYSAVLTLPPGASVVTSTVDGFVSSWTIIGGSTILGTASISSVNSTGNQQATVVTSVVGGVASSWTVIGGSTIFGAVNSTPTVSPVSATPTVFTSVINGVASTWTTIGGSTVFGTLTQRSTSAGSTTESTATAGGGGISSWSISGGVTSVSTLNGSMPTTIESASETASSPSYSSATTQSSATPTLGYDSAFTGISIVVAQNGSTCYALPIPTATLHESLLDNTGREPPYIDAFYLDVNTNSVKYLRLRDNNTDPVLIDVSDPSKLAIIDKDGEVLSIDREGLHFTSTNCSPKIDVFISGFFEQLSTLTNTSCGEININPANDTDTSAFPPNSKEALDRRQERTFDVALHLTDQCGDPVRADLPVSVFLGNTECVVLPEAAGKFVANCAFPGGESSSMECETSVQQTLDHLTQGSFAGTCPPFTSVWSLLFQGLSSVVNVDTLLKPFLEAGLDLGTDLGQGILSVIDSYIGVYDFSTITFRNSTSEASSNLGDMIERYGVIAIRKDVCRSLLSSETLNLTFTAGISTPPAPLANISSVPSPPPEYERNVTDPAALACCPNPSKCTVKDGAQVYPPEALVTGSDCLCGTTLEGRGIRFRTGRCVGYNQCNSTSPCSRGAHNMAGVEPIAAAVPMELQLMIMRELADAHNRPTSQRRGIAAYACVSRVWQTFFESLTFKNLIIRPSDLSAFRCFTKNPGRQSSVRHIWLRIEKLLSQETEALGVLEDISKDSCSIESCIVFNLWTTLSTWPARDPGQSLTLELSSHTPAGLVKYANYAPPDDHDLYSKYLETGSLKAYDGFEKFGHTSSKWNDEAAPHAAIHAGTTMNLFTWGNIEFRTIELPAVEVVTKLLMRRVGTRNIKAKGLSQIIGSLPRLEEIHLERWRIGRALQERSWLRGVADHLRHGIPASVKKFALFHEEINMPHFAYSIPWRSPRHELNEFLVKGTLQLEHLSLFFIIEAADFFHQLLGGTVETRSVSYDERSYQKPLEFRELTSLTLTSCCFRLPGDSNQERSNWHKDVKDLLLSAATAVTRMPKLRLMEIWNGRDGQASIFRYKVNHDFAKISWSSTEDLEVLGWEVVQAWEKTASLHERPELRTEVVQLPHGHFEYYGSILPHLYSGDKIMNTVSAAQIM</sequence>
<feature type="compositionally biased region" description="Low complexity" evidence="1">
    <location>
        <begin position="339"/>
        <end position="352"/>
    </location>
</feature>